<dbReference type="GO" id="GO:0005634">
    <property type="term" value="C:nucleus"/>
    <property type="evidence" value="ECO:0007669"/>
    <property type="project" value="TreeGrafter"/>
</dbReference>
<dbReference type="PANTHER" id="PTHR24201:SF13">
    <property type="entry name" value="ANKYRIN REPEAT DOMAIN-CONTAINING PROTEIN 6-LIKE"/>
    <property type="match status" value="1"/>
</dbReference>
<keyword evidence="6" id="KW-1185">Reference proteome</keyword>
<feature type="repeat" description="ANK" evidence="3">
    <location>
        <begin position="78"/>
        <end position="110"/>
    </location>
</feature>
<dbReference type="PROSITE" id="PS50088">
    <property type="entry name" value="ANK_REPEAT"/>
    <property type="match status" value="4"/>
</dbReference>
<dbReference type="AlphaFoldDB" id="A0A8S9Y9H6"/>
<evidence type="ECO:0000313" key="6">
    <source>
        <dbReference type="Proteomes" id="UP000822476"/>
    </source>
</evidence>
<feature type="repeat" description="ANK" evidence="3">
    <location>
        <begin position="145"/>
        <end position="177"/>
    </location>
</feature>
<dbReference type="Pfam" id="PF13857">
    <property type="entry name" value="Ank_5"/>
    <property type="match status" value="1"/>
</dbReference>
<dbReference type="Proteomes" id="UP000822476">
    <property type="component" value="Unassembled WGS sequence"/>
</dbReference>
<protein>
    <submittedName>
        <fullName evidence="5">Uncharacterized protein</fullName>
    </submittedName>
</protein>
<evidence type="ECO:0000313" key="5">
    <source>
        <dbReference type="EMBL" id="KAF7232422.1"/>
    </source>
</evidence>
<evidence type="ECO:0000256" key="1">
    <source>
        <dbReference type="ARBA" id="ARBA00022737"/>
    </source>
</evidence>
<dbReference type="InterPro" id="IPR050776">
    <property type="entry name" value="Ank_Repeat/CDKN_Inhibitor"/>
</dbReference>
<keyword evidence="2 3" id="KW-0040">ANK repeat</keyword>
<evidence type="ECO:0000256" key="3">
    <source>
        <dbReference type="PROSITE-ProRule" id="PRU00023"/>
    </source>
</evidence>
<reference evidence="5" key="1">
    <citation type="submission" date="2019-07" db="EMBL/GenBank/DDBJ databases">
        <title>Annotation for the trematode Paragonimus miyazaki's.</title>
        <authorList>
            <person name="Choi Y.-J."/>
        </authorList>
    </citation>
    <scope>NUCLEOTIDE SEQUENCE</scope>
    <source>
        <strain evidence="5">Japan</strain>
    </source>
</reference>
<dbReference type="SUPFAM" id="SSF48403">
    <property type="entry name" value="Ankyrin repeat"/>
    <property type="match status" value="1"/>
</dbReference>
<evidence type="ECO:0000256" key="2">
    <source>
        <dbReference type="ARBA" id="ARBA00023043"/>
    </source>
</evidence>
<dbReference type="PROSITE" id="PS50297">
    <property type="entry name" value="ANK_REP_REGION"/>
    <property type="match status" value="4"/>
</dbReference>
<dbReference type="InterPro" id="IPR002110">
    <property type="entry name" value="Ankyrin_rpt"/>
</dbReference>
<dbReference type="PANTHER" id="PTHR24201">
    <property type="entry name" value="ANK_REP_REGION DOMAIN-CONTAINING PROTEIN"/>
    <property type="match status" value="1"/>
</dbReference>
<evidence type="ECO:0000256" key="4">
    <source>
        <dbReference type="SAM" id="MobiDB-lite"/>
    </source>
</evidence>
<dbReference type="InterPro" id="IPR036770">
    <property type="entry name" value="Ankyrin_rpt-contain_sf"/>
</dbReference>
<feature type="region of interest" description="Disordered" evidence="4">
    <location>
        <begin position="260"/>
        <end position="288"/>
    </location>
</feature>
<sequence length="718" mass="79932">MRPTLPLTSSRNDVQCLHRAIATNDLSTVEALVRAGTPLVPNEDGKHPLHLAVINGNLSVIRLLFSLTDLDPNVTDQQGYSALQTAAVVGNRDIIHLLLCFGADVNGRTDMSGNTCLHEVAYRGFSKSLELLCHCRANPNIPNKEKFTALHLAAQHGHNQSARLLIYAGCDVNATNRYGDTALHTATRYGHISVVRILLTTSVCVDAVNRNGDNALHIAHYDEFLAPLQLAHLRLCEPQSFPPVRHTAVLTLNADHRSNVHSPSNLSVHAQADSGNRPNGTGHPANLPKTVTLYDVPFLEGNEEAKQRVAITFDVQGQNGLFTPVNMSSHSQNLWKSTDHGRRLEDSGLPETPIANYTVPTLVGPFPAVQSNHSDSSGDRSVSVTKPQLDDLQPRCASLPVHPKLETVRPVYAPVGRHTIYGRKDRAIVKPTSKTLAWLDEEKENMVLNLPIARQLPQSLRHHNHVTAIDEDMSVRDIARDRLFPSNRPSMQPFASGEPLGKTKTHSFLSRLFKKKTDKQPSDQPTFGLLVKQWLLRSGSKHRDRELRVQPIDQAYGDGRRQRTDHYSQSGFPVTEILQNQIDSGGPWTRMNSSVFHRQSIVDRRRQTVEAVPVQIVRTKSDESLIQASNEATAHFGDSSRKFRPNRPVVLHNSSYRRSVTILASAFHTERKRNTIKSLSFLEKDKWLYPLTMLVVVAVLCSNALYSRPPCLLDLTTF</sequence>
<dbReference type="Gene3D" id="1.25.40.20">
    <property type="entry name" value="Ankyrin repeat-containing domain"/>
    <property type="match status" value="2"/>
</dbReference>
<feature type="repeat" description="ANK" evidence="3">
    <location>
        <begin position="44"/>
        <end position="66"/>
    </location>
</feature>
<dbReference type="PRINTS" id="PR01415">
    <property type="entry name" value="ANKYRIN"/>
</dbReference>
<dbReference type="OrthoDB" id="6251518at2759"/>
<accession>A0A8S9Y9H6</accession>
<keyword evidence="1" id="KW-0677">Repeat</keyword>
<name>A0A8S9Y9H6_9TREM</name>
<feature type="repeat" description="ANK" evidence="3">
    <location>
        <begin position="178"/>
        <end position="210"/>
    </location>
</feature>
<feature type="compositionally biased region" description="Polar residues" evidence="4">
    <location>
        <begin position="260"/>
        <end position="279"/>
    </location>
</feature>
<comment type="caution">
    <text evidence="5">The sequence shown here is derived from an EMBL/GenBank/DDBJ whole genome shotgun (WGS) entry which is preliminary data.</text>
</comment>
<dbReference type="SMART" id="SM00248">
    <property type="entry name" value="ANK"/>
    <property type="match status" value="6"/>
</dbReference>
<proteinExistence type="predicted"/>
<gene>
    <name evidence="5" type="ORF">EG68_05617</name>
</gene>
<dbReference type="Pfam" id="PF12796">
    <property type="entry name" value="Ank_2"/>
    <property type="match status" value="1"/>
</dbReference>
<organism evidence="5 6">
    <name type="scientific">Paragonimus skrjabini miyazakii</name>
    <dbReference type="NCBI Taxonomy" id="59628"/>
    <lineage>
        <taxon>Eukaryota</taxon>
        <taxon>Metazoa</taxon>
        <taxon>Spiralia</taxon>
        <taxon>Lophotrochozoa</taxon>
        <taxon>Platyhelminthes</taxon>
        <taxon>Trematoda</taxon>
        <taxon>Digenea</taxon>
        <taxon>Plagiorchiida</taxon>
        <taxon>Troglotremata</taxon>
        <taxon>Troglotrematidae</taxon>
        <taxon>Paragonimus</taxon>
    </lineage>
</organism>
<dbReference type="EMBL" id="JTDE01021820">
    <property type="protein sequence ID" value="KAF7232422.1"/>
    <property type="molecule type" value="Genomic_DNA"/>
</dbReference>